<gene>
    <name evidence="1" type="ORF">M0812_19029</name>
</gene>
<sequence>MNKTKQSLDLKKIIFPNLTAENNKKEKKFFQKEKTNLISNKNNKQPYSPKFQLSHNLSLNDFPMNNTFLKPTNPIRNKPFTNQPFTNQPLNLQPNIPKTSSLPKSGLNIFESLKKPSFFYRDPVTVPTLKKVDKLQEKEKQQPKQNKQLNKNYLDSFFEKIPKPSKNLQFFKKPSENGYESIDYDNETRLNNNTDQKFPQFSSIATPPFTSKFSSNTNFISGSSLGSGSGSGLNSSNSVTSKKQKIMNTNFQLENHFSNIFNNKPKTQKNVNPILKNLNSSLGLDEIPQKLFSNRIVSLQKNHFPSKSGSNIWKAKKDNDPYLNNYGSILLSKDKFFSKK</sequence>
<evidence type="ECO:0000313" key="2">
    <source>
        <dbReference type="Proteomes" id="UP001146793"/>
    </source>
</evidence>
<dbReference type="EMBL" id="JANTQA010000036">
    <property type="protein sequence ID" value="KAJ3436962.1"/>
    <property type="molecule type" value="Genomic_DNA"/>
</dbReference>
<dbReference type="Proteomes" id="UP001146793">
    <property type="component" value="Unassembled WGS sequence"/>
</dbReference>
<proteinExistence type="predicted"/>
<dbReference type="AlphaFoldDB" id="A0AAV7Z4G3"/>
<evidence type="ECO:0000313" key="1">
    <source>
        <dbReference type="EMBL" id="KAJ3436962.1"/>
    </source>
</evidence>
<organism evidence="1 2">
    <name type="scientific">Anaeramoeba flamelloides</name>
    <dbReference type="NCBI Taxonomy" id="1746091"/>
    <lineage>
        <taxon>Eukaryota</taxon>
        <taxon>Metamonada</taxon>
        <taxon>Anaeramoebidae</taxon>
        <taxon>Anaeramoeba</taxon>
    </lineage>
</organism>
<protein>
    <submittedName>
        <fullName evidence="1">Uncharacterized protein</fullName>
    </submittedName>
</protein>
<reference evidence="1" key="1">
    <citation type="submission" date="2022-08" db="EMBL/GenBank/DDBJ databases">
        <title>Novel sulphate-reducing endosymbionts in the free-living metamonad Anaeramoeba.</title>
        <authorList>
            <person name="Jerlstrom-Hultqvist J."/>
            <person name="Cepicka I."/>
            <person name="Gallot-Lavallee L."/>
            <person name="Salas-Leiva D."/>
            <person name="Curtis B.A."/>
            <person name="Zahonova K."/>
            <person name="Pipaliya S."/>
            <person name="Dacks J."/>
            <person name="Roger A.J."/>
        </authorList>
    </citation>
    <scope>NUCLEOTIDE SEQUENCE</scope>
    <source>
        <strain evidence="1">Busselton2</strain>
    </source>
</reference>
<comment type="caution">
    <text evidence="1">The sequence shown here is derived from an EMBL/GenBank/DDBJ whole genome shotgun (WGS) entry which is preliminary data.</text>
</comment>
<accession>A0AAV7Z4G3</accession>
<name>A0AAV7Z4G3_9EUKA</name>